<dbReference type="EMBL" id="GBXM01094914">
    <property type="protein sequence ID" value="JAH13663.1"/>
    <property type="molecule type" value="Transcribed_RNA"/>
</dbReference>
<organism evidence="1">
    <name type="scientific">Anguilla anguilla</name>
    <name type="common">European freshwater eel</name>
    <name type="synonym">Muraena anguilla</name>
    <dbReference type="NCBI Taxonomy" id="7936"/>
    <lineage>
        <taxon>Eukaryota</taxon>
        <taxon>Metazoa</taxon>
        <taxon>Chordata</taxon>
        <taxon>Craniata</taxon>
        <taxon>Vertebrata</taxon>
        <taxon>Euteleostomi</taxon>
        <taxon>Actinopterygii</taxon>
        <taxon>Neopterygii</taxon>
        <taxon>Teleostei</taxon>
        <taxon>Anguilliformes</taxon>
        <taxon>Anguillidae</taxon>
        <taxon>Anguilla</taxon>
    </lineage>
</organism>
<protein>
    <submittedName>
        <fullName evidence="1">Uncharacterized protein</fullName>
    </submittedName>
</protein>
<accession>A0A0E9QC35</accession>
<reference evidence="1" key="2">
    <citation type="journal article" date="2015" name="Fish Shellfish Immunol.">
        <title>Early steps in the European eel (Anguilla anguilla)-Vibrio vulnificus interaction in the gills: Role of the RtxA13 toxin.</title>
        <authorList>
            <person name="Callol A."/>
            <person name="Pajuelo D."/>
            <person name="Ebbesson L."/>
            <person name="Teles M."/>
            <person name="MacKenzie S."/>
            <person name="Amaro C."/>
        </authorList>
    </citation>
    <scope>NUCLEOTIDE SEQUENCE</scope>
</reference>
<sequence length="20" mass="2135">MLLVVGSSDYAKILEPVSRG</sequence>
<name>A0A0E9QC35_ANGAN</name>
<reference evidence="1" key="1">
    <citation type="submission" date="2014-11" db="EMBL/GenBank/DDBJ databases">
        <authorList>
            <person name="Amaro Gonzalez C."/>
        </authorList>
    </citation>
    <scope>NUCLEOTIDE SEQUENCE</scope>
</reference>
<dbReference type="AlphaFoldDB" id="A0A0E9QC35"/>
<proteinExistence type="predicted"/>
<evidence type="ECO:0000313" key="1">
    <source>
        <dbReference type="EMBL" id="JAH13663.1"/>
    </source>
</evidence>